<dbReference type="Proteomes" id="UP000657918">
    <property type="component" value="Unassembled WGS sequence"/>
</dbReference>
<evidence type="ECO:0000313" key="2">
    <source>
        <dbReference type="Proteomes" id="UP000657918"/>
    </source>
</evidence>
<dbReference type="InterPro" id="IPR003226">
    <property type="entry name" value="MYG1_exonuclease"/>
</dbReference>
<accession>A0A835JMC1</accession>
<dbReference type="PANTHER" id="PTHR11215">
    <property type="entry name" value="METAL DEPENDENT HYDROLASE - RELATED"/>
    <property type="match status" value="1"/>
</dbReference>
<dbReference type="PANTHER" id="PTHR11215:SF3">
    <property type="entry name" value="METAL-DEPENDENT PROTEIN HYDROLASE ISOFORM 1"/>
    <property type="match status" value="1"/>
</dbReference>
<dbReference type="GO" id="GO:0005634">
    <property type="term" value="C:nucleus"/>
    <property type="evidence" value="ECO:0007669"/>
    <property type="project" value="TreeGrafter"/>
</dbReference>
<dbReference type="Pfam" id="PF03690">
    <property type="entry name" value="MYG1_exonuc"/>
    <property type="match status" value="1"/>
</dbReference>
<name>A0A835JMC1_9ROSI</name>
<gene>
    <name evidence="1" type="ORF">SADUNF_Sadunf12G0007900</name>
</gene>
<protein>
    <submittedName>
        <fullName evidence="1">Uncharacterized protein</fullName>
    </submittedName>
</protein>
<sequence>MKHFKMQWNLRDLNFWRIFIFMQNHGYRLKQLSWSALHQEKILIQWRNHGADNIVPLAVLPDRFESRKPLPLPGRGSNEISEATGIPGWVFVHMSGFTSGNRNYEGALALVRAYLKA</sequence>
<comment type="caution">
    <text evidence="1">The sequence shown here is derived from an EMBL/GenBank/DDBJ whole genome shotgun (WGS) entry which is preliminary data.</text>
</comment>
<dbReference type="GO" id="GO:0005737">
    <property type="term" value="C:cytoplasm"/>
    <property type="evidence" value="ECO:0007669"/>
    <property type="project" value="TreeGrafter"/>
</dbReference>
<evidence type="ECO:0000313" key="1">
    <source>
        <dbReference type="EMBL" id="KAF9671064.1"/>
    </source>
</evidence>
<keyword evidence="2" id="KW-1185">Reference proteome</keyword>
<dbReference type="EMBL" id="JADGMS010000012">
    <property type="protein sequence ID" value="KAF9671064.1"/>
    <property type="molecule type" value="Genomic_DNA"/>
</dbReference>
<reference evidence="1 2" key="1">
    <citation type="submission" date="2020-10" db="EMBL/GenBank/DDBJ databases">
        <title>Plant Genome Project.</title>
        <authorList>
            <person name="Zhang R.-G."/>
        </authorList>
    </citation>
    <scope>NUCLEOTIDE SEQUENCE [LARGE SCALE GENOMIC DNA]</scope>
    <source>
        <strain evidence="1">FAFU-HL-1</strain>
        <tissue evidence="1">Leaf</tissue>
    </source>
</reference>
<dbReference type="AlphaFoldDB" id="A0A835JMC1"/>
<dbReference type="OrthoDB" id="10265310at2759"/>
<organism evidence="1 2">
    <name type="scientific">Salix dunnii</name>
    <dbReference type="NCBI Taxonomy" id="1413687"/>
    <lineage>
        <taxon>Eukaryota</taxon>
        <taxon>Viridiplantae</taxon>
        <taxon>Streptophyta</taxon>
        <taxon>Embryophyta</taxon>
        <taxon>Tracheophyta</taxon>
        <taxon>Spermatophyta</taxon>
        <taxon>Magnoliopsida</taxon>
        <taxon>eudicotyledons</taxon>
        <taxon>Gunneridae</taxon>
        <taxon>Pentapetalae</taxon>
        <taxon>rosids</taxon>
        <taxon>fabids</taxon>
        <taxon>Malpighiales</taxon>
        <taxon>Salicaceae</taxon>
        <taxon>Saliceae</taxon>
        <taxon>Salix</taxon>
    </lineage>
</organism>
<proteinExistence type="predicted"/>